<accession>B1J5M3</accession>
<dbReference type="STRING" id="390235.PputW619_1330"/>
<gene>
    <name evidence="1" type="ordered locus">PputW619_1330</name>
</gene>
<dbReference type="AlphaFoldDB" id="B1J5M3"/>
<sequence>MRSARLVKHSTEDRLKLIPFVDDSARCLGNYILLKLINLHGEDTNGSLINN</sequence>
<reference evidence="1" key="1">
    <citation type="submission" date="2008-02" db="EMBL/GenBank/DDBJ databases">
        <title>Complete sequence of Psuedomonas putida W619.</title>
        <authorList>
            <consortium name="US DOE Joint Genome Institute"/>
            <person name="Copeland A."/>
            <person name="Lucas S."/>
            <person name="Lapidus A."/>
            <person name="Barry K."/>
            <person name="Detter J.C."/>
            <person name="Glavina del Rio T."/>
            <person name="Dalin E."/>
            <person name="Tice H."/>
            <person name="Pitluck S."/>
            <person name="Chain P."/>
            <person name="Malfatti S."/>
            <person name="Shin M."/>
            <person name="Vergez L."/>
            <person name="Schmutz J."/>
            <person name="Larimer F."/>
            <person name="Land M."/>
            <person name="Hauser L."/>
            <person name="Kyrpides N."/>
            <person name="Kim E."/>
            <person name="Taghavi S."/>
            <person name="Vangronsveld D."/>
            <person name="van der Lelie D."/>
            <person name="Richardson P."/>
        </authorList>
    </citation>
    <scope>NUCLEOTIDE SEQUENCE</scope>
    <source>
        <strain evidence="1">W619</strain>
    </source>
</reference>
<dbReference type="EMBL" id="CP000949">
    <property type="protein sequence ID" value="ACA71835.1"/>
    <property type="molecule type" value="Genomic_DNA"/>
</dbReference>
<organism evidence="1">
    <name type="scientific">Pseudomonas putida (strain W619)</name>
    <dbReference type="NCBI Taxonomy" id="390235"/>
    <lineage>
        <taxon>Bacteria</taxon>
        <taxon>Pseudomonadati</taxon>
        <taxon>Pseudomonadota</taxon>
        <taxon>Gammaproteobacteria</taxon>
        <taxon>Pseudomonadales</taxon>
        <taxon>Pseudomonadaceae</taxon>
        <taxon>Pseudomonas</taxon>
    </lineage>
</organism>
<dbReference type="KEGG" id="ppw:PputW619_1330"/>
<name>B1J5M3_PSEPW</name>
<proteinExistence type="predicted"/>
<evidence type="ECO:0000313" key="1">
    <source>
        <dbReference type="EMBL" id="ACA71835.1"/>
    </source>
</evidence>
<dbReference type="HOGENOM" id="CLU_3102822_0_0_6"/>
<protein>
    <submittedName>
        <fullName evidence="1">Uncharacterized protein</fullName>
    </submittedName>
</protein>